<proteinExistence type="predicted"/>
<comment type="subcellular location">
    <subcellularLocation>
        <location evidence="1">Cell membrane</location>
        <topology evidence="1">Multi-pass membrane protein</topology>
    </subcellularLocation>
</comment>
<evidence type="ECO:0000256" key="3">
    <source>
        <dbReference type="ARBA" id="ARBA00022692"/>
    </source>
</evidence>
<evidence type="ECO:0000256" key="6">
    <source>
        <dbReference type="ARBA" id="ARBA00023136"/>
    </source>
</evidence>
<evidence type="ECO:0000313" key="14">
    <source>
        <dbReference type="Proteomes" id="UP000663860"/>
    </source>
</evidence>
<feature type="transmembrane region" description="Helical" evidence="9">
    <location>
        <begin position="177"/>
        <end position="200"/>
    </location>
</feature>
<sequence>MLVANSYLTGFVLGIETLSMGVFTLQNDLKQIEYQDSLCIIRGYLSYSLCAVENYSFLAEALYRYMMVVYPNYLFWQSARTQLLFLCSTWIFALIFPIPFIFTGGIIYNVDNQICQLPFQLSISLVFAATCVFALPMSMTIFIYLRLVQYVKEMSRRVVLTNSLSRAKRELKMVRRLVILVIIIFAVASPYALFVLISFFTAPPKYHFRIGYIFIDLSVASVMIALLQFTDPLKASIKKIIYGRSNTVIPTMT</sequence>
<evidence type="ECO:0000256" key="1">
    <source>
        <dbReference type="ARBA" id="ARBA00004651"/>
    </source>
</evidence>
<evidence type="ECO:0000256" key="7">
    <source>
        <dbReference type="ARBA" id="ARBA00023170"/>
    </source>
</evidence>
<reference evidence="11" key="1">
    <citation type="submission" date="2021-02" db="EMBL/GenBank/DDBJ databases">
        <authorList>
            <person name="Nowell W R."/>
        </authorList>
    </citation>
    <scope>NUCLEOTIDE SEQUENCE</scope>
</reference>
<evidence type="ECO:0000256" key="5">
    <source>
        <dbReference type="ARBA" id="ARBA00023040"/>
    </source>
</evidence>
<keyword evidence="4 9" id="KW-1133">Transmembrane helix</keyword>
<organism evidence="11 14">
    <name type="scientific">Adineta steineri</name>
    <dbReference type="NCBI Taxonomy" id="433720"/>
    <lineage>
        <taxon>Eukaryota</taxon>
        <taxon>Metazoa</taxon>
        <taxon>Spiralia</taxon>
        <taxon>Gnathifera</taxon>
        <taxon>Rotifera</taxon>
        <taxon>Eurotatoria</taxon>
        <taxon>Bdelloidea</taxon>
        <taxon>Adinetida</taxon>
        <taxon>Adinetidae</taxon>
        <taxon>Adineta</taxon>
    </lineage>
</organism>
<gene>
    <name evidence="11" type="ORF">IZO911_LOCUS6320</name>
    <name evidence="12" type="ORF">KXQ929_LOCUS10732</name>
    <name evidence="13" type="ORF">KXQ929_LOCUS10735</name>
</gene>
<dbReference type="EMBL" id="CAJOBB010000514">
    <property type="protein sequence ID" value="CAF3696559.1"/>
    <property type="molecule type" value="Genomic_DNA"/>
</dbReference>
<dbReference type="EMBL" id="CAJOBB010000514">
    <property type="protein sequence ID" value="CAF3696517.1"/>
    <property type="molecule type" value="Genomic_DNA"/>
</dbReference>
<evidence type="ECO:0000256" key="4">
    <source>
        <dbReference type="ARBA" id="ARBA00022989"/>
    </source>
</evidence>
<dbReference type="EMBL" id="CAJNOE010000039">
    <property type="protein sequence ID" value="CAF0789580.1"/>
    <property type="molecule type" value="Genomic_DNA"/>
</dbReference>
<keyword evidence="3 9" id="KW-0812">Transmembrane</keyword>
<comment type="caution">
    <text evidence="11">The sequence shown here is derived from an EMBL/GenBank/DDBJ whole genome shotgun (WGS) entry which is preliminary data.</text>
</comment>
<dbReference type="Pfam" id="PF00001">
    <property type="entry name" value="7tm_1"/>
    <property type="match status" value="1"/>
</dbReference>
<protein>
    <recommendedName>
        <fullName evidence="10">G-protein coupled receptors family 1 profile domain-containing protein</fullName>
    </recommendedName>
</protein>
<feature type="transmembrane region" description="Helical" evidence="9">
    <location>
        <begin position="83"/>
        <end position="107"/>
    </location>
</feature>
<name>A0A813S3X2_9BILA</name>
<keyword evidence="7" id="KW-0675">Receptor</keyword>
<accession>A0A813S3X2</accession>
<dbReference type="SUPFAM" id="SSF81321">
    <property type="entry name" value="Family A G protein-coupled receptor-like"/>
    <property type="match status" value="1"/>
</dbReference>
<dbReference type="AlphaFoldDB" id="A0A813S3X2"/>
<dbReference type="GO" id="GO:0005886">
    <property type="term" value="C:plasma membrane"/>
    <property type="evidence" value="ECO:0007669"/>
    <property type="project" value="UniProtKB-SubCell"/>
</dbReference>
<evidence type="ECO:0000256" key="2">
    <source>
        <dbReference type="ARBA" id="ARBA00022475"/>
    </source>
</evidence>
<feature type="transmembrane region" description="Helical" evidence="9">
    <location>
        <begin position="119"/>
        <end position="147"/>
    </location>
</feature>
<dbReference type="PANTHER" id="PTHR24228:SF59">
    <property type="entry name" value="NEUROPEPTIDE RECEPTOR 15"/>
    <property type="match status" value="1"/>
</dbReference>
<evidence type="ECO:0000256" key="8">
    <source>
        <dbReference type="ARBA" id="ARBA00023224"/>
    </source>
</evidence>
<keyword evidence="8" id="KW-0807">Transducer</keyword>
<dbReference type="PANTHER" id="PTHR24228">
    <property type="entry name" value="B2 BRADYKININ RECEPTOR/ANGIOTENSIN II RECEPTOR"/>
    <property type="match status" value="1"/>
</dbReference>
<evidence type="ECO:0000313" key="11">
    <source>
        <dbReference type="EMBL" id="CAF0789580.1"/>
    </source>
</evidence>
<dbReference type="Proteomes" id="UP000663868">
    <property type="component" value="Unassembled WGS sequence"/>
</dbReference>
<dbReference type="InterPro" id="IPR017452">
    <property type="entry name" value="GPCR_Rhodpsn_7TM"/>
</dbReference>
<feature type="domain" description="G-protein coupled receptors family 1 profile" evidence="10">
    <location>
        <begin position="1"/>
        <end position="242"/>
    </location>
</feature>
<keyword evidence="5" id="KW-0297">G-protein coupled receptor</keyword>
<keyword evidence="6 9" id="KW-0472">Membrane</keyword>
<dbReference type="Gene3D" id="1.20.1070.10">
    <property type="entry name" value="Rhodopsin 7-helix transmembrane proteins"/>
    <property type="match status" value="1"/>
</dbReference>
<evidence type="ECO:0000259" key="10">
    <source>
        <dbReference type="PROSITE" id="PS50262"/>
    </source>
</evidence>
<evidence type="ECO:0000313" key="12">
    <source>
        <dbReference type="EMBL" id="CAF3696517.1"/>
    </source>
</evidence>
<dbReference type="GO" id="GO:0004930">
    <property type="term" value="F:G protein-coupled receptor activity"/>
    <property type="evidence" value="ECO:0007669"/>
    <property type="project" value="UniProtKB-KW"/>
</dbReference>
<dbReference type="CDD" id="cd00637">
    <property type="entry name" value="7tm_classA_rhodopsin-like"/>
    <property type="match status" value="1"/>
</dbReference>
<dbReference type="PROSITE" id="PS50262">
    <property type="entry name" value="G_PROTEIN_RECEP_F1_2"/>
    <property type="match status" value="1"/>
</dbReference>
<keyword evidence="2" id="KW-1003">Cell membrane</keyword>
<dbReference type="Proteomes" id="UP000663860">
    <property type="component" value="Unassembled WGS sequence"/>
</dbReference>
<evidence type="ECO:0000256" key="9">
    <source>
        <dbReference type="SAM" id="Phobius"/>
    </source>
</evidence>
<dbReference type="InterPro" id="IPR000276">
    <property type="entry name" value="GPCR_Rhodpsn"/>
</dbReference>
<feature type="transmembrane region" description="Helical" evidence="9">
    <location>
        <begin position="6"/>
        <end position="25"/>
    </location>
</feature>
<feature type="transmembrane region" description="Helical" evidence="9">
    <location>
        <begin position="206"/>
        <end position="229"/>
    </location>
</feature>
<evidence type="ECO:0000313" key="13">
    <source>
        <dbReference type="EMBL" id="CAF3696559.1"/>
    </source>
</evidence>